<evidence type="ECO:0000313" key="3">
    <source>
        <dbReference type="EMBL" id="CVI24712.1"/>
    </source>
</evidence>
<dbReference type="AlphaFoldDB" id="A0A822VCQ5"/>
<evidence type="ECO:0000259" key="2">
    <source>
        <dbReference type="PROSITE" id="PS51708"/>
    </source>
</evidence>
<organism evidence="3 4">
    <name type="scientific">Agrobacterium tumefaciens str. B6</name>
    <dbReference type="NCBI Taxonomy" id="1183423"/>
    <lineage>
        <taxon>Bacteria</taxon>
        <taxon>Pseudomonadati</taxon>
        <taxon>Pseudomonadota</taxon>
        <taxon>Alphaproteobacteria</taxon>
        <taxon>Hyphomicrobiales</taxon>
        <taxon>Rhizobiaceae</taxon>
        <taxon>Rhizobium/Agrobacterium group</taxon>
        <taxon>Agrobacterium</taxon>
        <taxon>Agrobacterium tumefaciens complex</taxon>
    </lineage>
</organism>
<sequence>METIGPTDLFVWTIGAVSAVHNSGSPSADKLGEFFSVRSCIRNCQKPNRRFRTLAPRPGSLRDKRAAAYDSVIEALDSSRTRALTLDFTEWLHGGNYLSVSAAKDVRECSATEFAGEALDKARKKAKKHGQDLAGSDDEHRHEARKDAKKLRYAAEFFRSLFSENRDVRRYKRFVGAMDAWQDQIGALNDLATGPAVLDGHGLRSLPGADDLIVDADKAKLIRMAQDASDDALDAKRFWR</sequence>
<dbReference type="PANTHER" id="PTHR39339">
    <property type="entry name" value="SLR1444 PROTEIN"/>
    <property type="match status" value="1"/>
</dbReference>
<dbReference type="Gene3D" id="1.40.20.10">
    <property type="entry name" value="CHAD domain"/>
    <property type="match status" value="1"/>
</dbReference>
<dbReference type="Proteomes" id="UP000192074">
    <property type="component" value="Unassembled WGS sequence"/>
</dbReference>
<dbReference type="SMART" id="SM00880">
    <property type="entry name" value="CHAD"/>
    <property type="match status" value="1"/>
</dbReference>
<gene>
    <name evidence="3" type="ORF">AGR4A_pAt10260</name>
</gene>
<feature type="domain" description="CHAD" evidence="2">
    <location>
        <begin position="1"/>
        <end position="238"/>
    </location>
</feature>
<accession>A0A822VCQ5</accession>
<dbReference type="EMBL" id="FCNL01000040">
    <property type="protein sequence ID" value="CVI24712.1"/>
    <property type="molecule type" value="Genomic_DNA"/>
</dbReference>
<evidence type="ECO:0000313" key="4">
    <source>
        <dbReference type="Proteomes" id="UP000192074"/>
    </source>
</evidence>
<protein>
    <recommendedName>
        <fullName evidence="2">CHAD domain-containing protein</fullName>
    </recommendedName>
</protein>
<comment type="caution">
    <text evidence="3">The sequence shown here is derived from an EMBL/GenBank/DDBJ whole genome shotgun (WGS) entry which is preliminary data.</text>
</comment>
<dbReference type="Pfam" id="PF05235">
    <property type="entry name" value="CHAD"/>
    <property type="match status" value="1"/>
</dbReference>
<reference evidence="3 4" key="1">
    <citation type="submission" date="2016-01" db="EMBL/GenBank/DDBJ databases">
        <authorList>
            <person name="Regsiter A."/>
            <person name="william w."/>
        </authorList>
    </citation>
    <scope>NUCLEOTIDE SEQUENCE [LARGE SCALE GENOMIC DNA]</scope>
    <source>
        <strain evidence="3 4">B6</strain>
    </source>
</reference>
<dbReference type="InterPro" id="IPR038186">
    <property type="entry name" value="CHAD_dom_sf"/>
</dbReference>
<feature type="region of interest" description="Disordered" evidence="1">
    <location>
        <begin position="125"/>
        <end position="145"/>
    </location>
</feature>
<dbReference type="PANTHER" id="PTHR39339:SF1">
    <property type="entry name" value="CHAD DOMAIN-CONTAINING PROTEIN"/>
    <property type="match status" value="1"/>
</dbReference>
<dbReference type="InterPro" id="IPR007899">
    <property type="entry name" value="CHAD_dom"/>
</dbReference>
<proteinExistence type="predicted"/>
<evidence type="ECO:0000256" key="1">
    <source>
        <dbReference type="SAM" id="MobiDB-lite"/>
    </source>
</evidence>
<name>A0A822VCQ5_AGRTU</name>
<dbReference type="PROSITE" id="PS51708">
    <property type="entry name" value="CHAD"/>
    <property type="match status" value="1"/>
</dbReference>